<protein>
    <submittedName>
        <fullName evidence="1">Uncharacterized protein</fullName>
    </submittedName>
</protein>
<evidence type="ECO:0000313" key="2">
    <source>
        <dbReference type="Proteomes" id="UP000262477"/>
    </source>
</evidence>
<comment type="caution">
    <text evidence="1">The sequence shown here is derived from an EMBL/GenBank/DDBJ whole genome shotgun (WGS) entry which is preliminary data.</text>
</comment>
<accession>A0A371PSK0</accession>
<gene>
    <name evidence="1" type="ORF">DY245_39565</name>
</gene>
<organism evidence="1 2">
    <name type="scientific">Streptomyces inhibens</name>
    <dbReference type="NCBI Taxonomy" id="2293571"/>
    <lineage>
        <taxon>Bacteria</taxon>
        <taxon>Bacillati</taxon>
        <taxon>Actinomycetota</taxon>
        <taxon>Actinomycetes</taxon>
        <taxon>Kitasatosporales</taxon>
        <taxon>Streptomycetaceae</taxon>
        <taxon>Streptomyces</taxon>
    </lineage>
</organism>
<sequence>MIHGENLAKDLRRDHGFIHIGRTKDGNAVIMRKGDRWTVVPLRWLTSDAVDTIKAQAGVSLVRVITTAPPVRSSPEV</sequence>
<dbReference type="EMBL" id="QUAC01000457">
    <property type="protein sequence ID" value="REK85113.1"/>
    <property type="molecule type" value="Genomic_DNA"/>
</dbReference>
<proteinExistence type="predicted"/>
<dbReference type="OrthoDB" id="4243506at2"/>
<dbReference type="RefSeq" id="WP_128511923.1">
    <property type="nucleotide sequence ID" value="NZ_QUAC01000457.1"/>
</dbReference>
<dbReference type="AlphaFoldDB" id="A0A371PSK0"/>
<keyword evidence="2" id="KW-1185">Reference proteome</keyword>
<name>A0A371PSK0_STRIH</name>
<evidence type="ECO:0000313" key="1">
    <source>
        <dbReference type="EMBL" id="REK85113.1"/>
    </source>
</evidence>
<dbReference type="Proteomes" id="UP000262477">
    <property type="component" value="Unassembled WGS sequence"/>
</dbReference>
<reference evidence="1 2" key="1">
    <citation type="submission" date="2018-08" db="EMBL/GenBank/DDBJ databases">
        <title>Streptomyces NEAU-D10 sp. nov., a novel Actinomycete isolated from soil.</title>
        <authorList>
            <person name="Jin L."/>
        </authorList>
    </citation>
    <scope>NUCLEOTIDE SEQUENCE [LARGE SCALE GENOMIC DNA]</scope>
    <source>
        <strain evidence="1 2">NEAU-D10</strain>
    </source>
</reference>